<evidence type="ECO:0000313" key="4">
    <source>
        <dbReference type="Proteomes" id="UP000832034"/>
    </source>
</evidence>
<keyword evidence="4" id="KW-1185">Reference proteome</keyword>
<dbReference type="SUPFAM" id="SSF53300">
    <property type="entry name" value="vWA-like"/>
    <property type="match status" value="1"/>
</dbReference>
<dbReference type="Gene3D" id="3.40.50.410">
    <property type="entry name" value="von Willebrand factor, type A domain"/>
    <property type="match status" value="1"/>
</dbReference>
<keyword evidence="1" id="KW-1133">Transmembrane helix</keyword>
<gene>
    <name evidence="3" type="ORF">LVJ81_00415</name>
</gene>
<dbReference type="InterPro" id="IPR036465">
    <property type="entry name" value="vWFA_dom_sf"/>
</dbReference>
<organism evidence="3 4">
    <name type="scientific">Vitreoscilla stercoraria</name>
    <dbReference type="NCBI Taxonomy" id="61"/>
    <lineage>
        <taxon>Bacteria</taxon>
        <taxon>Pseudomonadati</taxon>
        <taxon>Pseudomonadota</taxon>
        <taxon>Betaproteobacteria</taxon>
        <taxon>Neisseriales</taxon>
        <taxon>Neisseriaceae</taxon>
        <taxon>Vitreoscilla</taxon>
    </lineage>
</organism>
<dbReference type="EMBL" id="CP091512">
    <property type="protein sequence ID" value="UOO92549.1"/>
    <property type="molecule type" value="Genomic_DNA"/>
</dbReference>
<evidence type="ECO:0000259" key="2">
    <source>
        <dbReference type="Pfam" id="PF01882"/>
    </source>
</evidence>
<dbReference type="InterPro" id="IPR002881">
    <property type="entry name" value="DUF58"/>
</dbReference>
<feature type="transmembrane region" description="Helical" evidence="1">
    <location>
        <begin position="37"/>
        <end position="56"/>
    </location>
</feature>
<evidence type="ECO:0000313" key="3">
    <source>
        <dbReference type="EMBL" id="UOO92549.1"/>
    </source>
</evidence>
<proteinExistence type="predicted"/>
<feature type="domain" description="DUF58" evidence="2">
    <location>
        <begin position="207"/>
        <end position="376"/>
    </location>
</feature>
<accession>A0ABY4EAW0</accession>
<dbReference type="PANTHER" id="PTHR33608">
    <property type="entry name" value="BLL2464 PROTEIN"/>
    <property type="match status" value="1"/>
</dbReference>
<keyword evidence="1" id="KW-0472">Membrane</keyword>
<dbReference type="PANTHER" id="PTHR33608:SF3">
    <property type="entry name" value="SLR2013 PROTEIN"/>
    <property type="match status" value="1"/>
</dbReference>
<reference evidence="3" key="2">
    <citation type="journal article" date="2022" name="Res Sq">
        <title>Evolution of multicellular longitudinally dividing oral cavity symbionts (Neisseriaceae).</title>
        <authorList>
            <person name="Nyongesa S."/>
            <person name="Weber P."/>
            <person name="Bernet E."/>
            <person name="Pullido F."/>
            <person name="Nieckarz M."/>
            <person name="Delaby M."/>
            <person name="Nieves C."/>
            <person name="Viehboeck T."/>
            <person name="Krause N."/>
            <person name="Rivera-Millot A."/>
            <person name="Nakamura A."/>
            <person name="Vischer N."/>
            <person name="VanNieuwenhze M."/>
            <person name="Brun Y."/>
            <person name="Cava F."/>
            <person name="Bulgheresi S."/>
            <person name="Veyrier F."/>
        </authorList>
    </citation>
    <scope>NUCLEOTIDE SEQUENCE</scope>
    <source>
        <strain evidence="3">SAG 1488-6</strain>
    </source>
</reference>
<keyword evidence="1" id="KW-0812">Transmembrane</keyword>
<dbReference type="Proteomes" id="UP000832034">
    <property type="component" value="Chromosome"/>
</dbReference>
<name>A0ABY4EAW0_VITST</name>
<sequence>MRPSARLLIVLLGSAILILALQLLASQDENFKNSLDFLIWVAMSILVVCVLIDAILTKKTPILSIERHLPEHFSVGKAHAITLSLVPPKKTKKPIKAILHDYYPPHWQVDQTALHVDVLPQRGLKTSYQATPLQRGDAIFGDIQYSTFSPLGLWENHRRIQAETTVKVLPDFSKILGANLLGMQKWLELMGAKRIRRHGQGQDFHQLRDYAEGDDVRNMDWKATSKMQKPIIRTYQEERDQQLIFLLDCGRNMRSMSGDLSHFDHALNAMLLLSYTALKHGDAVGLMTFNHPQMRYMPPHKGTNHLQRLINCVYDIEPTQMAADYETAINQLLQRQQRRALVIVLTQLDQENNEHLLAQLQRLKKRCAVLIASLKQTERSHIAQEPLQNLQNAHTYLGAQIYDMQEQQLLKQLSAQRVLHLNVTPQQMSTALINQYLELKRHGSW</sequence>
<dbReference type="RefSeq" id="WP_019957889.1">
    <property type="nucleotide sequence ID" value="NZ_CP091512.1"/>
</dbReference>
<evidence type="ECO:0000256" key="1">
    <source>
        <dbReference type="SAM" id="Phobius"/>
    </source>
</evidence>
<dbReference type="Pfam" id="PF01882">
    <property type="entry name" value="DUF58"/>
    <property type="match status" value="1"/>
</dbReference>
<reference evidence="3" key="1">
    <citation type="submission" date="2021-12" db="EMBL/GenBank/DDBJ databases">
        <authorList>
            <person name="Veyrier F.J."/>
        </authorList>
    </citation>
    <scope>NUCLEOTIDE SEQUENCE</scope>
    <source>
        <strain evidence="3">SAG 1488-6</strain>
    </source>
</reference>
<protein>
    <submittedName>
        <fullName evidence="3">DUF58 domain-containing protein</fullName>
    </submittedName>
</protein>